<protein>
    <submittedName>
        <fullName evidence="2">Uncharacterized protein</fullName>
    </submittedName>
</protein>
<gene>
    <name evidence="2" type="ORF">SEMRO_47_G027770.1</name>
</gene>
<dbReference type="OrthoDB" id="1887033at2759"/>
<proteinExistence type="predicted"/>
<dbReference type="Proteomes" id="UP001153069">
    <property type="component" value="Unassembled WGS sequence"/>
</dbReference>
<keyword evidence="3" id="KW-1185">Reference proteome</keyword>
<dbReference type="InterPro" id="IPR017853">
    <property type="entry name" value="GH"/>
</dbReference>
<dbReference type="Gene3D" id="3.20.20.80">
    <property type="entry name" value="Glycosidases"/>
    <property type="match status" value="1"/>
</dbReference>
<dbReference type="AlphaFoldDB" id="A0A9N8DDS3"/>
<evidence type="ECO:0000256" key="1">
    <source>
        <dbReference type="SAM" id="MobiDB-lite"/>
    </source>
</evidence>
<evidence type="ECO:0000313" key="2">
    <source>
        <dbReference type="EMBL" id="CAB9498856.1"/>
    </source>
</evidence>
<comment type="caution">
    <text evidence="2">The sequence shown here is derived from an EMBL/GenBank/DDBJ whole genome shotgun (WGS) entry which is preliminary data.</text>
</comment>
<evidence type="ECO:0000313" key="3">
    <source>
        <dbReference type="Proteomes" id="UP001153069"/>
    </source>
</evidence>
<organism evidence="2 3">
    <name type="scientific">Seminavis robusta</name>
    <dbReference type="NCBI Taxonomy" id="568900"/>
    <lineage>
        <taxon>Eukaryota</taxon>
        <taxon>Sar</taxon>
        <taxon>Stramenopiles</taxon>
        <taxon>Ochrophyta</taxon>
        <taxon>Bacillariophyta</taxon>
        <taxon>Bacillariophyceae</taxon>
        <taxon>Bacillariophycidae</taxon>
        <taxon>Naviculales</taxon>
        <taxon>Naviculaceae</taxon>
        <taxon>Seminavis</taxon>
    </lineage>
</organism>
<reference evidence="2" key="1">
    <citation type="submission" date="2020-06" db="EMBL/GenBank/DDBJ databases">
        <authorList>
            <consortium name="Plant Systems Biology data submission"/>
        </authorList>
    </citation>
    <scope>NUCLEOTIDE SEQUENCE</scope>
    <source>
        <strain evidence="2">D6</strain>
    </source>
</reference>
<dbReference type="EMBL" id="CAICTM010000047">
    <property type="protein sequence ID" value="CAB9498856.1"/>
    <property type="molecule type" value="Genomic_DNA"/>
</dbReference>
<dbReference type="SUPFAM" id="SSF51445">
    <property type="entry name" value="(Trans)glycosidases"/>
    <property type="match status" value="1"/>
</dbReference>
<sequence>MNLAPMNAKCVLDPLLVNASTLANLDDVGVSIFAPACSKNRGAFILDPPDGKTYGCLALPHFDLDLNSSSSNTSAISLTKVEDITKNFANGNLTAEDAVEVLDFLVARSYASTPGVDVSPYACDISGLATLQDCPFEPYEKGEPIRAVTVAGVFSPAYWSVDNSSTPIGFSLTHRDAEFFYVKKDFAKMAKMGINTVQFPVAVELFDVLPKPHVNWLNLLRKWMRFAFEHDLQSIVKLEYVHGRTEDAARQRDLTEALIFFNGINVNKNETIVRAVTLPSVKPSDIEAAKVAATKIPLWIPATPQELTHIQEIVQSVPDAPIAAVSLDLSHTSTIAEIASSNPTEDRSKLVFHETMACLKRAPLEYTQCYQGLPVFVASGFDLAIDDCHLRRLDKALFRDYGQCGRLEDTLYSKWWSRHRLSFAARQMAAYERGGLGWSFATWKVFRVGNQQVGVIDKPAKLLSLRDVAAMGWIPSLFEDNNDACLNPPENDFLLGDETLAPTMGPPPDCGDGWWNATTDQCDFWVPPPFNATECPNTTIIYKECPSAETEAESNEEALEDEHDWLAGLEVGILGTCILAGVVIGLCARRHFGYETIGKNPYHNNGFQEYQHHANEYGALDSHNAAGQKPLNAPKAPLKDQD</sequence>
<accession>A0A9N8DDS3</accession>
<name>A0A9N8DDS3_9STRA</name>
<feature type="region of interest" description="Disordered" evidence="1">
    <location>
        <begin position="622"/>
        <end position="642"/>
    </location>
</feature>